<dbReference type="InterPro" id="IPR017853">
    <property type="entry name" value="GH"/>
</dbReference>
<evidence type="ECO:0000259" key="8">
    <source>
        <dbReference type="Pfam" id="PF00703"/>
    </source>
</evidence>
<dbReference type="Gene3D" id="2.60.120.260">
    <property type="entry name" value="Galactose-binding domain-like"/>
    <property type="match status" value="1"/>
</dbReference>
<dbReference type="Proteomes" id="UP000238365">
    <property type="component" value="Chromosome"/>
</dbReference>
<dbReference type="Pfam" id="PF00703">
    <property type="entry name" value="Glyco_hydro_2"/>
    <property type="match status" value="1"/>
</dbReference>
<feature type="signal peptide" evidence="7">
    <location>
        <begin position="1"/>
        <end position="18"/>
    </location>
</feature>
<dbReference type="GO" id="GO:0006516">
    <property type="term" value="P:glycoprotein catabolic process"/>
    <property type="evidence" value="ECO:0007669"/>
    <property type="project" value="TreeGrafter"/>
</dbReference>
<feature type="domain" description="Glycoside hydrolase family 2 catalytic" evidence="9">
    <location>
        <begin position="321"/>
        <end position="471"/>
    </location>
</feature>
<dbReference type="InterPro" id="IPR006102">
    <property type="entry name" value="Ig-like_GH2"/>
</dbReference>
<feature type="domain" description="Glycoside hydrolase family 2 immunoglobulin-like beta-sandwich" evidence="8">
    <location>
        <begin position="199"/>
        <end position="310"/>
    </location>
</feature>
<organism evidence="11 12">
    <name type="scientific">Mixta gaviniae</name>
    <dbReference type="NCBI Taxonomy" id="665914"/>
    <lineage>
        <taxon>Bacteria</taxon>
        <taxon>Pseudomonadati</taxon>
        <taxon>Pseudomonadota</taxon>
        <taxon>Gammaproteobacteria</taxon>
        <taxon>Enterobacterales</taxon>
        <taxon>Erwiniaceae</taxon>
        <taxon>Mixta</taxon>
    </lineage>
</organism>
<dbReference type="EMBL" id="CP026377">
    <property type="protein sequence ID" value="AUX93471.1"/>
    <property type="molecule type" value="Genomic_DNA"/>
</dbReference>
<keyword evidence="6" id="KW-0326">Glycosidase</keyword>
<evidence type="ECO:0000256" key="3">
    <source>
        <dbReference type="ARBA" id="ARBA00012754"/>
    </source>
</evidence>
<evidence type="ECO:0000313" key="11">
    <source>
        <dbReference type="EMBL" id="AUX93471.1"/>
    </source>
</evidence>
<proteinExistence type="inferred from homology"/>
<dbReference type="InterPro" id="IPR054593">
    <property type="entry name" value="Beta-mannosidase-like_N2"/>
</dbReference>
<dbReference type="Gene3D" id="2.60.40.10">
    <property type="entry name" value="Immunoglobulins"/>
    <property type="match status" value="1"/>
</dbReference>
<evidence type="ECO:0000256" key="7">
    <source>
        <dbReference type="SAM" id="SignalP"/>
    </source>
</evidence>
<comment type="similarity">
    <text evidence="2">Belongs to the glycosyl hydrolase 2 family.</text>
</comment>
<evidence type="ECO:0000256" key="1">
    <source>
        <dbReference type="ARBA" id="ARBA00000829"/>
    </source>
</evidence>
<dbReference type="InterPro" id="IPR006103">
    <property type="entry name" value="Glyco_hydro_2_cat"/>
</dbReference>
<dbReference type="GO" id="GO:0005975">
    <property type="term" value="P:carbohydrate metabolic process"/>
    <property type="evidence" value="ECO:0007669"/>
    <property type="project" value="InterPro"/>
</dbReference>
<dbReference type="SUPFAM" id="SSF51445">
    <property type="entry name" value="(Trans)glycosidases"/>
    <property type="match status" value="1"/>
</dbReference>
<dbReference type="InterPro" id="IPR008979">
    <property type="entry name" value="Galactose-bd-like_sf"/>
</dbReference>
<dbReference type="Gene3D" id="3.20.20.80">
    <property type="entry name" value="Glycosidases"/>
    <property type="match status" value="1"/>
</dbReference>
<dbReference type="GO" id="GO:0004567">
    <property type="term" value="F:beta-mannosidase activity"/>
    <property type="evidence" value="ECO:0007669"/>
    <property type="project" value="UniProtKB-EC"/>
</dbReference>
<comment type="catalytic activity">
    <reaction evidence="1">
        <text>Hydrolysis of terminal, non-reducing beta-D-mannose residues in beta-D-mannosides.</text>
        <dbReference type="EC" id="3.2.1.25"/>
    </reaction>
</comment>
<accession>A0A2L0IFU9</accession>
<evidence type="ECO:0000256" key="2">
    <source>
        <dbReference type="ARBA" id="ARBA00007401"/>
    </source>
</evidence>
<keyword evidence="12" id="KW-1185">Reference proteome</keyword>
<evidence type="ECO:0000256" key="5">
    <source>
        <dbReference type="ARBA" id="ARBA00022801"/>
    </source>
</evidence>
<name>A0A2L0IFU9_9GAMM</name>
<dbReference type="AlphaFoldDB" id="A0A2L0IFU9"/>
<dbReference type="SUPFAM" id="SSF49785">
    <property type="entry name" value="Galactose-binding domain-like"/>
    <property type="match status" value="1"/>
</dbReference>
<evidence type="ECO:0000259" key="10">
    <source>
        <dbReference type="Pfam" id="PF22666"/>
    </source>
</evidence>
<dbReference type="InterPro" id="IPR013783">
    <property type="entry name" value="Ig-like_fold"/>
</dbReference>
<dbReference type="PANTHER" id="PTHR43730:SF1">
    <property type="entry name" value="BETA-MANNOSIDASE"/>
    <property type="match status" value="1"/>
</dbReference>
<feature type="domain" description="Beta-mannosidase-like galactose-binding" evidence="10">
    <location>
        <begin position="67"/>
        <end position="154"/>
    </location>
</feature>
<gene>
    <name evidence="11" type="ORF">C2E15_10530</name>
</gene>
<dbReference type="KEGG" id="pgz:C2E15_10530"/>
<evidence type="ECO:0000256" key="4">
    <source>
        <dbReference type="ARBA" id="ARBA00022729"/>
    </source>
</evidence>
<dbReference type="EC" id="3.2.1.25" evidence="3"/>
<keyword evidence="4 7" id="KW-0732">Signal</keyword>
<dbReference type="RefSeq" id="WP_104957323.1">
    <property type="nucleotide sequence ID" value="NZ_CP026377.1"/>
</dbReference>
<dbReference type="Pfam" id="PF02836">
    <property type="entry name" value="Glyco_hydro_2_C"/>
    <property type="match status" value="1"/>
</dbReference>
<protein>
    <recommendedName>
        <fullName evidence="3">beta-mannosidase</fullName>
        <ecNumber evidence="3">3.2.1.25</ecNumber>
    </recommendedName>
</protein>
<evidence type="ECO:0000259" key="9">
    <source>
        <dbReference type="Pfam" id="PF02836"/>
    </source>
</evidence>
<dbReference type="Pfam" id="PF22666">
    <property type="entry name" value="Glyco_hydro_2_N2"/>
    <property type="match status" value="1"/>
</dbReference>
<dbReference type="SUPFAM" id="SSF49303">
    <property type="entry name" value="beta-Galactosidase/glucuronidase domain"/>
    <property type="match status" value="1"/>
</dbReference>
<dbReference type="PANTHER" id="PTHR43730">
    <property type="entry name" value="BETA-MANNOSIDASE"/>
    <property type="match status" value="1"/>
</dbReference>
<evidence type="ECO:0000256" key="6">
    <source>
        <dbReference type="ARBA" id="ARBA00023295"/>
    </source>
</evidence>
<keyword evidence="5 11" id="KW-0378">Hydrolase</keyword>
<reference evidence="11 12" key="1">
    <citation type="submission" date="2018-01" db="EMBL/GenBank/DDBJ databases">
        <title>Complete and assembled Genome of Pantoea gaviniae DSM22758T.</title>
        <authorList>
            <person name="Stevens M.J.A."/>
            <person name="Zurfluh K."/>
            <person name="Stephan R."/>
        </authorList>
    </citation>
    <scope>NUCLEOTIDE SEQUENCE [LARGE SCALE GENOMIC DNA]</scope>
    <source>
        <strain evidence="11 12">DSM 22758</strain>
    </source>
</reference>
<sequence>MRLYWPALFFGACFSAQAASPVTLPASWSLAGQWRAHDGNDASFEGWRGRDTDWRPLRVPANWYSAGWDHQGALWYRTEFSLPPLAPETMATLVFDGVDYTAEVWFNRQKLAQHEGYFQRFAVDVSDNVTKNNRLAVRVDSPFEDPKTTWPLHKNVMKGVLNQHDSRPGGAWSPQGQDANSGGIWAPVRLRLTRGATMDNLILRPDWSQGLAHPQLKVDIDYRALKAGSATLRLRAVPANFSGASYTLNEKVTLSPGKGDKQRLSVTLPMPEAQLWWAVGYGKPNLYRVTATLSDEQGVMDRQSSRTGLRKVEEQPDNRGWLLNGKRIYLRGTNYIGSPWLGEMNDDKYRRDLQLAERMNANAIRVHGHVAGRALYRQADELGMMIWQDVPLQWGYNDSDAFAENAARQTRQMVEQFGNAPSIVVWGGQNEPPFNSPWMEKRFPDWNNNLNRKLMQRVADTLAEDRSRVVHPFSAVEEHYWQGWYFGTMTDVLQPAKTGIITEFGAQALPRLSTLKTIIPPQDWWPASTAPGDPKWTRWKYHNFQPIQTFQFAKLSRGKNMAEFIANTQRYQADLVALAAESYRRQRFQPVTALFQFMFVETWPSINWGVVDYLRQPKAGYYAMQRAYQPLLPSIEPVTLKWQPGRPGQLRLWTVNDSWQPLPGATLKWTVRQGASTLQKGQRKVDIAADDGVKQADLSVTPQNATPMEVKFWIVDGQGRTRAANQMTLRPAPATTP</sequence>
<dbReference type="InterPro" id="IPR050887">
    <property type="entry name" value="Beta-mannosidase_GH2"/>
</dbReference>
<feature type="chain" id="PRO_5014681985" description="beta-mannosidase" evidence="7">
    <location>
        <begin position="19"/>
        <end position="737"/>
    </location>
</feature>
<dbReference type="InterPro" id="IPR036156">
    <property type="entry name" value="Beta-gal/glucu_dom_sf"/>
</dbReference>
<evidence type="ECO:0000313" key="12">
    <source>
        <dbReference type="Proteomes" id="UP000238365"/>
    </source>
</evidence>